<protein>
    <submittedName>
        <fullName evidence="2">Uncharacterized protein LOC103723532 isoform X1</fullName>
    </submittedName>
</protein>
<evidence type="ECO:0000313" key="1">
    <source>
        <dbReference type="Proteomes" id="UP000228380"/>
    </source>
</evidence>
<sequence>MIAQGVLPFPAAPPPPLLLPCSTTTLVRSVWFSVSVYPNKFARAKKEATKKREGERVGTPDHAYAALSSKISRTDRMNWDSRRRRRCEAVTKAENPGGDELGARTRTAYLSARRKERIELPDYGGPITFSDFVNHPSGVEALLNTRALHSFRPLDSNTYRCTLQKIQFLKFEVAPVLDLRVTPTREGCTVEMVDCRFEGSGIVEQQNHVFSAFVRNHITWERNGSEPCLDVDVNLKVSLEVYTKPFNLLPLSAVEKPGNLLMQGLLDRLVPLLVEQLLDDYRTWVSEQFRVSS</sequence>
<dbReference type="AlphaFoldDB" id="A0A8B7D3Y3"/>
<dbReference type="InterPro" id="IPR018971">
    <property type="entry name" value="DUF1997"/>
</dbReference>
<gene>
    <name evidence="2" type="primary">LOC103723532</name>
</gene>
<dbReference type="PANTHER" id="PTHR34131">
    <property type="entry name" value="(RAP ANNOTATION RELEASE2) GALACTOSE-BINDING LIKE DOMAIN CONTAINING PROTEIN"/>
    <property type="match status" value="1"/>
</dbReference>
<dbReference type="PANTHER" id="PTHR34131:SF2">
    <property type="entry name" value="FAMILY PROTEIN, PUTATIVE (DUF1997)-RELATED"/>
    <property type="match status" value="1"/>
</dbReference>
<dbReference type="Proteomes" id="UP000228380">
    <property type="component" value="Unplaced"/>
</dbReference>
<keyword evidence="1" id="KW-1185">Reference proteome</keyword>
<dbReference type="Pfam" id="PF09366">
    <property type="entry name" value="DUF1997"/>
    <property type="match status" value="1"/>
</dbReference>
<organism evidence="1 2">
    <name type="scientific">Phoenix dactylifera</name>
    <name type="common">Date palm</name>
    <dbReference type="NCBI Taxonomy" id="42345"/>
    <lineage>
        <taxon>Eukaryota</taxon>
        <taxon>Viridiplantae</taxon>
        <taxon>Streptophyta</taxon>
        <taxon>Embryophyta</taxon>
        <taxon>Tracheophyta</taxon>
        <taxon>Spermatophyta</taxon>
        <taxon>Magnoliopsida</taxon>
        <taxon>Liliopsida</taxon>
        <taxon>Arecaceae</taxon>
        <taxon>Coryphoideae</taxon>
        <taxon>Phoeniceae</taxon>
        <taxon>Phoenix</taxon>
    </lineage>
</organism>
<reference evidence="2" key="1">
    <citation type="submission" date="2025-08" db="UniProtKB">
        <authorList>
            <consortium name="RefSeq"/>
        </authorList>
    </citation>
    <scope>IDENTIFICATION</scope>
    <source>
        <tissue evidence="2">Young leaves</tissue>
    </source>
</reference>
<dbReference type="GeneID" id="103723532"/>
<dbReference type="OrthoDB" id="1933789at2759"/>
<proteinExistence type="predicted"/>
<accession>A0A8B7D3Y3</accession>
<evidence type="ECO:0000313" key="2">
    <source>
        <dbReference type="RefSeq" id="XP_008812687.2"/>
    </source>
</evidence>
<dbReference type="RefSeq" id="XP_008812687.2">
    <property type="nucleotide sequence ID" value="XM_008814465.4"/>
</dbReference>
<name>A0A8B7D3Y3_PHODC</name>
<dbReference type="KEGG" id="pda:103723532"/>